<reference evidence="1 2" key="2">
    <citation type="journal article" date="2015" name="Stand. Genomic Sci.">
        <title>Draft genome sequence of marine-derived Streptomyces sp. TP-A0598, a producer of anti-MRSA antibiotic lydicamycins.</title>
        <authorList>
            <person name="Komaki H."/>
            <person name="Ichikawa N."/>
            <person name="Hosoyama A."/>
            <person name="Fujita N."/>
            <person name="Igarashi Y."/>
        </authorList>
    </citation>
    <scope>NUCLEOTIDE SEQUENCE [LARGE SCALE GENOMIC DNA]</scope>
    <source>
        <strain evidence="1 2">NBRC 110027</strain>
    </source>
</reference>
<comment type="caution">
    <text evidence="1">The sequence shown here is derived from an EMBL/GenBank/DDBJ whole genome shotgun (WGS) entry which is preliminary data.</text>
</comment>
<proteinExistence type="predicted"/>
<evidence type="ECO:0000313" key="2">
    <source>
        <dbReference type="Proteomes" id="UP000048965"/>
    </source>
</evidence>
<dbReference type="Proteomes" id="UP000048965">
    <property type="component" value="Unassembled WGS sequence"/>
</dbReference>
<evidence type="ECO:0000313" key="1">
    <source>
        <dbReference type="EMBL" id="GAO08669.1"/>
    </source>
</evidence>
<dbReference type="EMBL" id="BBNO01000004">
    <property type="protein sequence ID" value="GAO08669.1"/>
    <property type="molecule type" value="Genomic_DNA"/>
</dbReference>
<keyword evidence="2" id="KW-1185">Reference proteome</keyword>
<dbReference type="RefSeq" id="WP_158894470.1">
    <property type="nucleotide sequence ID" value="NZ_BBNO01000004.1"/>
</dbReference>
<gene>
    <name evidence="1" type="ORF">TPA0598_04_03050</name>
</gene>
<organism evidence="1 2">
    <name type="scientific">Streptomyces lydicamycinicus</name>
    <dbReference type="NCBI Taxonomy" id="1546107"/>
    <lineage>
        <taxon>Bacteria</taxon>
        <taxon>Bacillati</taxon>
        <taxon>Actinomycetota</taxon>
        <taxon>Actinomycetes</taxon>
        <taxon>Kitasatosporales</taxon>
        <taxon>Streptomycetaceae</taxon>
        <taxon>Streptomyces</taxon>
    </lineage>
</organism>
<name>A0A0P4R6B6_9ACTN</name>
<reference evidence="2" key="1">
    <citation type="submission" date="2014-09" db="EMBL/GenBank/DDBJ databases">
        <title>Whole genome shotgun sequence of Streptomyces sp. NBRC 110027.</title>
        <authorList>
            <person name="Komaki H."/>
            <person name="Ichikawa N."/>
            <person name="Katano-Makiyama Y."/>
            <person name="Hosoyama A."/>
            <person name="Hashimoto M."/>
            <person name="Uohara A."/>
            <person name="Kitahashi Y."/>
            <person name="Ohji S."/>
            <person name="Kimura A."/>
            <person name="Yamazoe A."/>
            <person name="Igarashi Y."/>
            <person name="Fujita N."/>
        </authorList>
    </citation>
    <scope>NUCLEOTIDE SEQUENCE [LARGE SCALE GENOMIC DNA]</scope>
    <source>
        <strain evidence="2">NBRC 110027</strain>
    </source>
</reference>
<protein>
    <submittedName>
        <fullName evidence="1">Uncharacterized protein</fullName>
    </submittedName>
</protein>
<accession>A0A0P4R6B6</accession>
<sequence length="51" mass="5623">MTAMYALLALALGAAAGLAVIVVDELRWEARNRLPRCTTCGEQHHRHAAHR</sequence>
<dbReference type="OrthoDB" id="9932614at2"/>
<dbReference type="AlphaFoldDB" id="A0A0P4R6B6"/>